<feature type="transmembrane region" description="Helical" evidence="1">
    <location>
        <begin position="453"/>
        <end position="474"/>
    </location>
</feature>
<dbReference type="GO" id="GO:0016787">
    <property type="term" value="F:hydrolase activity"/>
    <property type="evidence" value="ECO:0007669"/>
    <property type="project" value="UniProtKB-KW"/>
</dbReference>
<protein>
    <submittedName>
        <fullName evidence="4">Serine hydrolase</fullName>
    </submittedName>
</protein>
<dbReference type="RefSeq" id="WP_275569965.1">
    <property type="nucleotide sequence ID" value="NZ_JARGYC010000152.1"/>
</dbReference>
<keyword evidence="2" id="KW-0732">Signal</keyword>
<dbReference type="PANTHER" id="PTHR46825">
    <property type="entry name" value="D-ALANYL-D-ALANINE-CARBOXYPEPTIDASE/ENDOPEPTIDASE AMPH"/>
    <property type="match status" value="1"/>
</dbReference>
<dbReference type="EMBL" id="JARGYC010000152">
    <property type="protein sequence ID" value="MDF0603855.1"/>
    <property type="molecule type" value="Genomic_DNA"/>
</dbReference>
<dbReference type="Proteomes" id="UP001220964">
    <property type="component" value="Unassembled WGS sequence"/>
</dbReference>
<keyword evidence="1" id="KW-0472">Membrane</keyword>
<feature type="domain" description="Beta-lactamase-related" evidence="3">
    <location>
        <begin position="51"/>
        <end position="359"/>
    </location>
</feature>
<keyword evidence="1" id="KW-1133">Transmembrane helix</keyword>
<comment type="caution">
    <text evidence="4">The sequence shown here is derived from an EMBL/GenBank/DDBJ whole genome shotgun (WGS) entry which is preliminary data.</text>
</comment>
<evidence type="ECO:0000256" key="2">
    <source>
        <dbReference type="SAM" id="SignalP"/>
    </source>
</evidence>
<evidence type="ECO:0000259" key="3">
    <source>
        <dbReference type="Pfam" id="PF00144"/>
    </source>
</evidence>
<dbReference type="Pfam" id="PF00144">
    <property type="entry name" value="Beta-lactamase"/>
    <property type="match status" value="1"/>
</dbReference>
<gene>
    <name evidence="4" type="ORF">P1J78_24380</name>
</gene>
<name>A0AAE3NZM4_9RHOB</name>
<keyword evidence="4" id="KW-0378">Hydrolase</keyword>
<reference evidence="4" key="1">
    <citation type="submission" date="2023-03" db="EMBL/GenBank/DDBJ databases">
        <title>Multiphase analysis and comparison of six strains from genera Psychromarinibacter, Lutimaribacter, and Maritimibacter, including a novel species: Psychromarinibacter sediminicola sp. nov.</title>
        <authorList>
            <person name="Wang Y.-H."/>
            <person name="Ye M.-Q."/>
            <person name="Du Z.-J."/>
        </authorList>
    </citation>
    <scope>NUCLEOTIDE SEQUENCE</scope>
    <source>
        <strain evidence="4">C21-152</strain>
    </source>
</reference>
<organism evidence="4 5">
    <name type="scientific">Psychromarinibacter sediminicola</name>
    <dbReference type="NCBI Taxonomy" id="3033385"/>
    <lineage>
        <taxon>Bacteria</taxon>
        <taxon>Pseudomonadati</taxon>
        <taxon>Pseudomonadota</taxon>
        <taxon>Alphaproteobacteria</taxon>
        <taxon>Rhodobacterales</taxon>
        <taxon>Paracoccaceae</taxon>
        <taxon>Psychromarinibacter</taxon>
    </lineage>
</organism>
<keyword evidence="1" id="KW-0812">Transmembrane</keyword>
<dbReference type="Gene3D" id="3.40.710.10">
    <property type="entry name" value="DD-peptidase/beta-lactamase superfamily"/>
    <property type="match status" value="1"/>
</dbReference>
<dbReference type="PANTHER" id="PTHR46825:SF12">
    <property type="entry name" value="PENICILLIN-BINDING PROTEIN 4"/>
    <property type="match status" value="1"/>
</dbReference>
<dbReference type="InterPro" id="IPR001466">
    <property type="entry name" value="Beta-lactam-related"/>
</dbReference>
<dbReference type="InterPro" id="IPR050491">
    <property type="entry name" value="AmpC-like"/>
</dbReference>
<feature type="transmembrane region" description="Helical" evidence="1">
    <location>
        <begin position="423"/>
        <end position="441"/>
    </location>
</feature>
<keyword evidence="5" id="KW-1185">Reference proteome</keyword>
<evidence type="ECO:0000256" key="1">
    <source>
        <dbReference type="SAM" id="Phobius"/>
    </source>
</evidence>
<feature type="chain" id="PRO_5042230898" evidence="2">
    <location>
        <begin position="33"/>
        <end position="483"/>
    </location>
</feature>
<dbReference type="InterPro" id="IPR012338">
    <property type="entry name" value="Beta-lactam/transpept-like"/>
</dbReference>
<evidence type="ECO:0000313" key="4">
    <source>
        <dbReference type="EMBL" id="MDF0603855.1"/>
    </source>
</evidence>
<feature type="signal peptide" evidence="2">
    <location>
        <begin position="1"/>
        <end position="32"/>
    </location>
</feature>
<accession>A0AAE3NZM4</accession>
<dbReference type="SUPFAM" id="SSF56601">
    <property type="entry name" value="beta-lactamase/transpeptidase-like"/>
    <property type="match status" value="1"/>
</dbReference>
<dbReference type="AlphaFoldDB" id="A0AAE3NZM4"/>
<feature type="transmembrane region" description="Helical" evidence="1">
    <location>
        <begin position="391"/>
        <end position="411"/>
    </location>
</feature>
<proteinExistence type="predicted"/>
<evidence type="ECO:0000313" key="5">
    <source>
        <dbReference type="Proteomes" id="UP001220964"/>
    </source>
</evidence>
<sequence length="483" mass="51652">MRIASTIRPLASGLAKLAVQAAALSCALAVVAALPVAAQDTSFALSERLFQTISYRMTRDDVPGVVVVVLEDGSPVWTRAFGLSDPRTGRAMTEDALFRVESISKPVTAWGAMRVAETGRLDLDAPVTDCLAGWRPPGGLPPITARQLLSHTAGIGLGDYTERYPPNGPRPDLWTHLAEDFTMIAPPDTRFSYSDTGFNLLELTIETCSGEDFATLMAREVLAPLGMESASFDWPEAEMPVAHDLRGRPVAPYVYPGRASGGLHATADDIARFAAAGMAGAAQDVLSEGAVAEMHRPIVEVGELFGFAAGGYGLGHFTETLSDGRAALWHGGQGYGWMSHLHMVPESGDGIVILSNSQRAWPLFAAILRDWSDSLGVAPVGMARVLWAETAAQVAIVMLWIATGITAWMAVRRVGPRRRFVRISVAGISAALVLWPLWAAAQDYLFLFSILPGLWSWLGIASAAAGLGLAWAAFKPVHRARPE</sequence>